<name>A0A1T5M2F5_9MICO</name>
<proteinExistence type="predicted"/>
<dbReference type="RefSeq" id="WP_079576695.1">
    <property type="nucleotide sequence ID" value="NZ_FUZQ01000009.1"/>
</dbReference>
<sequence length="85" mass="8478">MTEEHATPGATTGPVTVPGPRAGDAPVTAMSAATSGDLDGLEGLDDLPVGEHVERFTQVHDALRARLDGAPEGAHGDGPDAGPGR</sequence>
<dbReference type="EMBL" id="FUZQ01000009">
    <property type="protein sequence ID" value="SKC82410.1"/>
    <property type="molecule type" value="Genomic_DNA"/>
</dbReference>
<feature type="compositionally biased region" description="Basic and acidic residues" evidence="1">
    <location>
        <begin position="66"/>
        <end position="78"/>
    </location>
</feature>
<feature type="region of interest" description="Disordered" evidence="1">
    <location>
        <begin position="66"/>
        <end position="85"/>
    </location>
</feature>
<evidence type="ECO:0000256" key="1">
    <source>
        <dbReference type="SAM" id="MobiDB-lite"/>
    </source>
</evidence>
<dbReference type="AlphaFoldDB" id="A0A1T5M2F5"/>
<reference evidence="2 3" key="1">
    <citation type="submission" date="2017-02" db="EMBL/GenBank/DDBJ databases">
        <authorList>
            <person name="Peterson S.W."/>
        </authorList>
    </citation>
    <scope>NUCLEOTIDE SEQUENCE [LARGE SCALE GENOMIC DNA]</scope>
    <source>
        <strain evidence="2 3">DSM 21481</strain>
    </source>
</reference>
<protein>
    <submittedName>
        <fullName evidence="2">Uncharacterized protein</fullName>
    </submittedName>
</protein>
<gene>
    <name evidence="2" type="ORF">SAMN04324258_4349</name>
</gene>
<keyword evidence="3" id="KW-1185">Reference proteome</keyword>
<feature type="region of interest" description="Disordered" evidence="1">
    <location>
        <begin position="1"/>
        <end position="33"/>
    </location>
</feature>
<dbReference type="Proteomes" id="UP000189777">
    <property type="component" value="Unassembled WGS sequence"/>
</dbReference>
<evidence type="ECO:0000313" key="3">
    <source>
        <dbReference type="Proteomes" id="UP000189777"/>
    </source>
</evidence>
<accession>A0A1T5M2F5</accession>
<evidence type="ECO:0000313" key="2">
    <source>
        <dbReference type="EMBL" id="SKC82410.1"/>
    </source>
</evidence>
<dbReference type="STRING" id="526729.SAMN04324258_4349"/>
<feature type="compositionally biased region" description="Low complexity" evidence="1">
    <location>
        <begin position="7"/>
        <end position="23"/>
    </location>
</feature>
<organism evidence="2 3">
    <name type="scientific">Krasilnikoviella flava</name>
    <dbReference type="NCBI Taxonomy" id="526729"/>
    <lineage>
        <taxon>Bacteria</taxon>
        <taxon>Bacillati</taxon>
        <taxon>Actinomycetota</taxon>
        <taxon>Actinomycetes</taxon>
        <taxon>Micrococcales</taxon>
        <taxon>Promicromonosporaceae</taxon>
        <taxon>Krasilnikoviella</taxon>
    </lineage>
</organism>